<keyword evidence="5 12" id="KW-0812">Transmembrane</keyword>
<dbReference type="PANTHER" id="PTHR32552:SF68">
    <property type="entry name" value="FERRICHROME OUTER MEMBRANE TRANSPORTER_PHAGE RECEPTOR"/>
    <property type="match status" value="1"/>
</dbReference>
<dbReference type="InterPro" id="IPR037066">
    <property type="entry name" value="Plug_dom_sf"/>
</dbReference>
<keyword evidence="16" id="KW-0675">Receptor</keyword>
<evidence type="ECO:0000313" key="16">
    <source>
        <dbReference type="EMBL" id="RSK38737.1"/>
    </source>
</evidence>
<sequence>MFKRIFLFLGLITYSTLIFGQSNQKISISFNNTSLKQAIIKLEINTNSIFFYQHNWFEDKTITKDYKNANLSDILSEILSQTPLNFIILEDKVILTKNSIIHKSLPIGFFDTEDRHLVNKTTVFLNEYNKSPEINLTTIGKQNPNSSQDTYMVSGIVTDPNTEEPISNLVILINEGDKYTTTNDNGYYKIEVPSGLNTFKTNLLGYDSVSKNVVVYSDGNLNFNISESAEQLSEVLIEASRDKNIKSAVVGITTINVEEIKNIPLVLGERDILKVATTMPGVKTAGEGASGFNVRGGRTDQNLILLDDALIYNPSHFLGFFSALNPFTTGSFDIYKASIPAEFGGRLSSVFDIQSINGNTQKFSGEGSIGPVTANLALEVPIVKEKSSLVTGFRTTYSDWVLNLLEDESLKNSEASFLDAIIKYKHELNKNNSIQGTFYYSKDKFSISNDSTFKYNNQLMSLKWNHSFNEKNKLETILINSQFKYDIEYDANSSRNFDFGYKINETQLKLNFKYLHSKKHKFSYGINGKIYNINPGNIKPRGNESEIIARKINDEKALEAALYLSDEFEINDKLLIDVGLRYSFFGALGKSTENIYEENAIKSPSTVTDTKEFRNNEFSKTYGGPEARISFRYFLNPNLSLKGSYNKTIQYIHLLSNNTTESPTDTWKLSDYNIEPQKANIFSLGLYKNFQANNLEISLEGYYKSMNNILDYKVGADLNLNENIEQEVLQGEGKAYGIEFLIKKTKGKLNGWLGYSYSKSLIKLDSPFKEEIVNNGDFFPSNFDKPHDFTVVANYKLTHRYSISANFTYQTGRPITYPTGKYNFAGEQQVVYSDRNKLRIPDYYRLDLGINIEGNHKIKKLAHSFWNISVYNVLGRSNPYSVYFVNEGGSIKAYKTSVFAIPIPTITYNFKF</sequence>
<keyword evidence="3 12" id="KW-1134">Transmembrane beta strand</keyword>
<dbReference type="PROSITE" id="PS52016">
    <property type="entry name" value="TONB_DEPENDENT_REC_3"/>
    <property type="match status" value="1"/>
</dbReference>
<comment type="caution">
    <text evidence="16">The sequence shown here is derived from an EMBL/GenBank/DDBJ whole genome shotgun (WGS) entry which is preliminary data.</text>
</comment>
<dbReference type="GO" id="GO:0009279">
    <property type="term" value="C:cell outer membrane"/>
    <property type="evidence" value="ECO:0007669"/>
    <property type="project" value="UniProtKB-SubCell"/>
</dbReference>
<keyword evidence="17" id="KW-1185">Reference proteome</keyword>
<evidence type="ECO:0000256" key="8">
    <source>
        <dbReference type="ARBA" id="ARBA00023065"/>
    </source>
</evidence>
<keyword evidence="11 12" id="KW-0998">Cell outer membrane</keyword>
<dbReference type="Gene3D" id="2.40.170.20">
    <property type="entry name" value="TonB-dependent receptor, beta-barrel domain"/>
    <property type="match status" value="1"/>
</dbReference>
<reference evidence="16 17" key="1">
    <citation type="submission" date="2018-12" db="EMBL/GenBank/DDBJ databases">
        <title>Mangrovimonas spongiae sp. nov., a novel member of the genus Mangrovimonas isolated from marine sponge.</title>
        <authorList>
            <person name="Zhuang L."/>
            <person name="Luo L."/>
        </authorList>
    </citation>
    <scope>NUCLEOTIDE SEQUENCE [LARGE SCALE GENOMIC DNA]</scope>
    <source>
        <strain evidence="16 17">HN-E26</strain>
    </source>
</reference>
<evidence type="ECO:0000256" key="13">
    <source>
        <dbReference type="RuleBase" id="RU003357"/>
    </source>
</evidence>
<protein>
    <submittedName>
        <fullName evidence="16">TonB-dependent receptor</fullName>
    </submittedName>
</protein>
<dbReference type="Pfam" id="PF13715">
    <property type="entry name" value="CarbopepD_reg_2"/>
    <property type="match status" value="1"/>
</dbReference>
<evidence type="ECO:0000259" key="15">
    <source>
        <dbReference type="Pfam" id="PF07715"/>
    </source>
</evidence>
<evidence type="ECO:0000256" key="5">
    <source>
        <dbReference type="ARBA" id="ARBA00022692"/>
    </source>
</evidence>
<dbReference type="InterPro" id="IPR039426">
    <property type="entry name" value="TonB-dep_rcpt-like"/>
</dbReference>
<evidence type="ECO:0000256" key="3">
    <source>
        <dbReference type="ARBA" id="ARBA00022452"/>
    </source>
</evidence>
<evidence type="ECO:0000256" key="1">
    <source>
        <dbReference type="ARBA" id="ARBA00004571"/>
    </source>
</evidence>
<accession>A0A428JX24</accession>
<dbReference type="InterPro" id="IPR012910">
    <property type="entry name" value="Plug_dom"/>
</dbReference>
<evidence type="ECO:0000256" key="7">
    <source>
        <dbReference type="ARBA" id="ARBA00023004"/>
    </source>
</evidence>
<dbReference type="AlphaFoldDB" id="A0A428JX24"/>
<dbReference type="SUPFAM" id="SSF56935">
    <property type="entry name" value="Porins"/>
    <property type="match status" value="1"/>
</dbReference>
<proteinExistence type="inferred from homology"/>
<dbReference type="Gene3D" id="2.170.130.10">
    <property type="entry name" value="TonB-dependent receptor, plug domain"/>
    <property type="match status" value="1"/>
</dbReference>
<keyword evidence="7" id="KW-0408">Iron</keyword>
<dbReference type="Gene3D" id="2.60.40.1120">
    <property type="entry name" value="Carboxypeptidase-like, regulatory domain"/>
    <property type="match status" value="1"/>
</dbReference>
<feature type="domain" description="TonB-dependent receptor-like beta-barrel" evidence="14">
    <location>
        <begin position="437"/>
        <end position="873"/>
    </location>
</feature>
<dbReference type="InterPro" id="IPR008969">
    <property type="entry name" value="CarboxyPept-like_regulatory"/>
</dbReference>
<evidence type="ECO:0000256" key="11">
    <source>
        <dbReference type="ARBA" id="ARBA00023237"/>
    </source>
</evidence>
<evidence type="ECO:0000256" key="2">
    <source>
        <dbReference type="ARBA" id="ARBA00022448"/>
    </source>
</evidence>
<evidence type="ECO:0000256" key="4">
    <source>
        <dbReference type="ARBA" id="ARBA00022496"/>
    </source>
</evidence>
<keyword evidence="8" id="KW-0406">Ion transport</keyword>
<keyword evidence="2 12" id="KW-0813">Transport</keyword>
<dbReference type="OrthoDB" id="9803050at2"/>
<keyword evidence="4" id="KW-0410">Iron transport</keyword>
<comment type="similarity">
    <text evidence="12 13">Belongs to the TonB-dependent receptor family.</text>
</comment>
<dbReference type="Pfam" id="PF07715">
    <property type="entry name" value="Plug"/>
    <property type="match status" value="1"/>
</dbReference>
<dbReference type="InterPro" id="IPR000531">
    <property type="entry name" value="Beta-barrel_TonB"/>
</dbReference>
<feature type="domain" description="TonB-dependent receptor plug" evidence="15">
    <location>
        <begin position="251"/>
        <end position="345"/>
    </location>
</feature>
<evidence type="ECO:0000259" key="14">
    <source>
        <dbReference type="Pfam" id="PF00593"/>
    </source>
</evidence>
<dbReference type="EMBL" id="RWBG01000005">
    <property type="protein sequence ID" value="RSK38737.1"/>
    <property type="molecule type" value="Genomic_DNA"/>
</dbReference>
<dbReference type="SUPFAM" id="SSF49464">
    <property type="entry name" value="Carboxypeptidase regulatory domain-like"/>
    <property type="match status" value="1"/>
</dbReference>
<gene>
    <name evidence="16" type="ORF">EJA19_11820</name>
</gene>
<comment type="subcellular location">
    <subcellularLocation>
        <location evidence="1 12">Cell outer membrane</location>
        <topology evidence="1 12">Multi-pass membrane protein</topology>
    </subcellularLocation>
</comment>
<evidence type="ECO:0000256" key="10">
    <source>
        <dbReference type="ARBA" id="ARBA00023136"/>
    </source>
</evidence>
<dbReference type="RefSeq" id="WP_125468581.1">
    <property type="nucleotide sequence ID" value="NZ_RWBG01000005.1"/>
</dbReference>
<dbReference type="Pfam" id="PF00593">
    <property type="entry name" value="TonB_dep_Rec_b-barrel"/>
    <property type="match status" value="1"/>
</dbReference>
<evidence type="ECO:0000256" key="12">
    <source>
        <dbReference type="PROSITE-ProRule" id="PRU01360"/>
    </source>
</evidence>
<dbReference type="Proteomes" id="UP000270620">
    <property type="component" value="Unassembled WGS sequence"/>
</dbReference>
<name>A0A428JX24_9FLAO</name>
<keyword evidence="6" id="KW-0732">Signal</keyword>
<evidence type="ECO:0000313" key="17">
    <source>
        <dbReference type="Proteomes" id="UP000270620"/>
    </source>
</evidence>
<evidence type="ECO:0000256" key="6">
    <source>
        <dbReference type="ARBA" id="ARBA00022729"/>
    </source>
</evidence>
<keyword evidence="9 13" id="KW-0798">TonB box</keyword>
<dbReference type="InterPro" id="IPR036942">
    <property type="entry name" value="Beta-barrel_TonB_sf"/>
</dbReference>
<keyword evidence="10 12" id="KW-0472">Membrane</keyword>
<evidence type="ECO:0000256" key="9">
    <source>
        <dbReference type="ARBA" id="ARBA00023077"/>
    </source>
</evidence>
<organism evidence="16 17">
    <name type="scientific">Mangrovimonas spongiae</name>
    <dbReference type="NCBI Taxonomy" id="2494697"/>
    <lineage>
        <taxon>Bacteria</taxon>
        <taxon>Pseudomonadati</taxon>
        <taxon>Bacteroidota</taxon>
        <taxon>Flavobacteriia</taxon>
        <taxon>Flavobacteriales</taxon>
        <taxon>Flavobacteriaceae</taxon>
        <taxon>Mangrovimonas</taxon>
    </lineage>
</organism>
<dbReference type="PANTHER" id="PTHR32552">
    <property type="entry name" value="FERRICHROME IRON RECEPTOR-RELATED"/>
    <property type="match status" value="1"/>
</dbReference>
<dbReference type="GO" id="GO:0015344">
    <property type="term" value="F:siderophore uptake transmembrane transporter activity"/>
    <property type="evidence" value="ECO:0007669"/>
    <property type="project" value="TreeGrafter"/>
</dbReference>